<comment type="caution">
    <text evidence="2">The sequence shown here is derived from an EMBL/GenBank/DDBJ whole genome shotgun (WGS) entry which is preliminary data.</text>
</comment>
<dbReference type="PANTHER" id="PTHR31672">
    <property type="entry name" value="BNACNNG10540D PROTEIN"/>
    <property type="match status" value="1"/>
</dbReference>
<dbReference type="InterPro" id="IPR050796">
    <property type="entry name" value="SCF_F-box_component"/>
</dbReference>
<evidence type="ECO:0000259" key="1">
    <source>
        <dbReference type="Pfam" id="PF00646"/>
    </source>
</evidence>
<dbReference type="EMBL" id="JBBPBN010000004">
    <property type="protein sequence ID" value="KAK9041712.1"/>
    <property type="molecule type" value="Genomic_DNA"/>
</dbReference>
<keyword evidence="3" id="KW-1185">Reference proteome</keyword>
<feature type="domain" description="F-box" evidence="1">
    <location>
        <begin position="14"/>
        <end position="48"/>
    </location>
</feature>
<evidence type="ECO:0000313" key="3">
    <source>
        <dbReference type="Proteomes" id="UP001396334"/>
    </source>
</evidence>
<organism evidence="2 3">
    <name type="scientific">Hibiscus sabdariffa</name>
    <name type="common">roselle</name>
    <dbReference type="NCBI Taxonomy" id="183260"/>
    <lineage>
        <taxon>Eukaryota</taxon>
        <taxon>Viridiplantae</taxon>
        <taxon>Streptophyta</taxon>
        <taxon>Embryophyta</taxon>
        <taxon>Tracheophyta</taxon>
        <taxon>Spermatophyta</taxon>
        <taxon>Magnoliopsida</taxon>
        <taxon>eudicotyledons</taxon>
        <taxon>Gunneridae</taxon>
        <taxon>Pentapetalae</taxon>
        <taxon>rosids</taxon>
        <taxon>malvids</taxon>
        <taxon>Malvales</taxon>
        <taxon>Malvaceae</taxon>
        <taxon>Malvoideae</taxon>
        <taxon>Hibiscus</taxon>
    </lineage>
</organism>
<proteinExistence type="predicted"/>
<dbReference type="SUPFAM" id="SSF81383">
    <property type="entry name" value="F-box domain"/>
    <property type="match status" value="1"/>
</dbReference>
<dbReference type="InterPro" id="IPR036047">
    <property type="entry name" value="F-box-like_dom_sf"/>
</dbReference>
<name>A0ABR2TW95_9ROSI</name>
<dbReference type="PANTHER" id="PTHR31672:SF13">
    <property type="entry name" value="F-BOX PROTEIN CPR30-LIKE"/>
    <property type="match status" value="1"/>
</dbReference>
<reference evidence="2 3" key="1">
    <citation type="journal article" date="2024" name="G3 (Bethesda)">
        <title>Genome assembly of Hibiscus sabdariffa L. provides insights into metabolisms of medicinal natural products.</title>
        <authorList>
            <person name="Kim T."/>
        </authorList>
    </citation>
    <scope>NUCLEOTIDE SEQUENCE [LARGE SCALE GENOMIC DNA]</scope>
    <source>
        <strain evidence="2">TK-2024</strain>
        <tissue evidence="2">Old leaves</tissue>
    </source>
</reference>
<dbReference type="Proteomes" id="UP001396334">
    <property type="component" value="Unassembled WGS sequence"/>
</dbReference>
<sequence length="128" mass="14387">MADSNSAEMVESNRDLLTQILLCFPVKSLLKSKCVFKRWLSIISDPQFAAKNTRLHINIGPSDLYFYDSRFGVLNFDTNQNMLKVPSLSFLNVSFIEILQSSNGLLLLLCSVSSQYNSNSSGFTYSDL</sequence>
<protein>
    <recommendedName>
        <fullName evidence="1">F-box domain-containing protein</fullName>
    </recommendedName>
</protein>
<accession>A0ABR2TW95</accession>
<evidence type="ECO:0000313" key="2">
    <source>
        <dbReference type="EMBL" id="KAK9041712.1"/>
    </source>
</evidence>
<dbReference type="InterPro" id="IPR001810">
    <property type="entry name" value="F-box_dom"/>
</dbReference>
<gene>
    <name evidence="2" type="ORF">V6N11_016802</name>
</gene>
<dbReference type="Pfam" id="PF00646">
    <property type="entry name" value="F-box"/>
    <property type="match status" value="1"/>
</dbReference>